<dbReference type="GO" id="GO:0005768">
    <property type="term" value="C:endosome"/>
    <property type="evidence" value="ECO:0007669"/>
    <property type="project" value="UniProtKB-SubCell"/>
</dbReference>
<dbReference type="OMA" id="YLKRSYG"/>
<sequence length="545" mass="61895">MEAVPRLPMLSFDLKHSPEYVEFAPALKQYIQEHYGEDPALYNKACADIEQLRQSAVHVSRDFIGCTTLKKYYAQLQFLQGRFPLGEGENSMVFTWEDIQTGREHVIADIKFEQACILYNIGCLHSILGAIDTRQNAEGMKVSCTHFQCAAWAFEHLRDHFGSSAMSTDMAHEMLTFQIQLMLAQGQECILEKSMIDSRKNTITAKVAAQVVEFYKTAIKNLDSCNSESLVNSRSFKEWRKRMEYKVSFYQCIMYYYTGKESEEKSKWGETLAYYTAAHEKLQESMKAAKNEIPEIIDALKFAQDVVAGKYNSAKKDNDFVYHDKVPPLDSLPEIKGASLVKGIPFNPNDPEISGPDIFQKLVPMEAHEASSVYSEEKAKLLRMVSGEVEDRNLELDQFLSSLQIDVNELKPAVDRLPDDLLEKCAALSVRTHAIKDLIDQMSAVSSVSTDVELNLKEILELLEEESKKEEDFQKLFGNRTSNMILSDIRKEANASQIKHRQGTLSNKNLHTAMNTHITNLRLLAGPPEQILTSLPSLQPNRCRY</sequence>
<dbReference type="Pfam" id="PF13949">
    <property type="entry name" value="ALIX_LYPXL_bnd"/>
    <property type="match status" value="1"/>
</dbReference>
<dbReference type="RefSeq" id="XP_009045047.1">
    <property type="nucleotide sequence ID" value="XM_009046799.1"/>
</dbReference>
<dbReference type="SMART" id="SM01041">
    <property type="entry name" value="BRO1"/>
    <property type="match status" value="1"/>
</dbReference>
<feature type="coiled-coil region" evidence="5">
    <location>
        <begin position="272"/>
        <end position="299"/>
    </location>
</feature>
<keyword evidence="5" id="KW-0175">Coiled coil</keyword>
<dbReference type="GO" id="GO:0043328">
    <property type="term" value="P:protein transport to vacuole involved in ubiquitin-dependent protein catabolic process via the multivesicular body sorting pathway"/>
    <property type="evidence" value="ECO:0007669"/>
    <property type="project" value="TreeGrafter"/>
</dbReference>
<evidence type="ECO:0000256" key="4">
    <source>
        <dbReference type="ARBA" id="ARBA00022753"/>
    </source>
</evidence>
<dbReference type="AlphaFoldDB" id="V4BEL6"/>
<dbReference type="CTD" id="20233810"/>
<evidence type="ECO:0000256" key="1">
    <source>
        <dbReference type="ARBA" id="ARBA00004177"/>
    </source>
</evidence>
<dbReference type="HOGENOM" id="CLU_007181_3_0_1"/>
<dbReference type="PROSITE" id="PS51180">
    <property type="entry name" value="BRO1"/>
    <property type="match status" value="1"/>
</dbReference>
<dbReference type="EMBL" id="KB199835">
    <property type="protein sequence ID" value="ESP04237.1"/>
    <property type="molecule type" value="Genomic_DNA"/>
</dbReference>
<evidence type="ECO:0000256" key="3">
    <source>
        <dbReference type="ARBA" id="ARBA00022490"/>
    </source>
</evidence>
<organism evidence="7 8">
    <name type="scientific">Lottia gigantea</name>
    <name type="common">Giant owl limpet</name>
    <dbReference type="NCBI Taxonomy" id="225164"/>
    <lineage>
        <taxon>Eukaryota</taxon>
        <taxon>Metazoa</taxon>
        <taxon>Spiralia</taxon>
        <taxon>Lophotrochozoa</taxon>
        <taxon>Mollusca</taxon>
        <taxon>Gastropoda</taxon>
        <taxon>Patellogastropoda</taxon>
        <taxon>Lottioidea</taxon>
        <taxon>Lottiidae</taxon>
        <taxon>Lottia</taxon>
    </lineage>
</organism>
<dbReference type="Proteomes" id="UP000030746">
    <property type="component" value="Unassembled WGS sequence"/>
</dbReference>
<dbReference type="Pfam" id="PF03097">
    <property type="entry name" value="BRO1"/>
    <property type="match status" value="1"/>
</dbReference>
<keyword evidence="3" id="KW-0963">Cytoplasm</keyword>
<dbReference type="InterPro" id="IPR004328">
    <property type="entry name" value="BRO1_dom"/>
</dbReference>
<reference evidence="7 8" key="1">
    <citation type="journal article" date="2013" name="Nature">
        <title>Insights into bilaterian evolution from three spiralian genomes.</title>
        <authorList>
            <person name="Simakov O."/>
            <person name="Marletaz F."/>
            <person name="Cho S.J."/>
            <person name="Edsinger-Gonzales E."/>
            <person name="Havlak P."/>
            <person name="Hellsten U."/>
            <person name="Kuo D.H."/>
            <person name="Larsson T."/>
            <person name="Lv J."/>
            <person name="Arendt D."/>
            <person name="Savage R."/>
            <person name="Osoegawa K."/>
            <person name="de Jong P."/>
            <person name="Grimwood J."/>
            <person name="Chapman J.A."/>
            <person name="Shapiro H."/>
            <person name="Aerts A."/>
            <person name="Otillar R.P."/>
            <person name="Terry A.Y."/>
            <person name="Boore J.L."/>
            <person name="Grigoriev I.V."/>
            <person name="Lindberg D.R."/>
            <person name="Seaver E.C."/>
            <person name="Weisblat D.A."/>
            <person name="Putnam N.H."/>
            <person name="Rokhsar D.S."/>
        </authorList>
    </citation>
    <scope>NUCLEOTIDE SEQUENCE [LARGE SCALE GENOMIC DNA]</scope>
</reference>
<keyword evidence="8" id="KW-1185">Reference proteome</keyword>
<gene>
    <name evidence="7" type="ORF">LOTGIDRAFT_136485</name>
</gene>
<feature type="domain" description="BRO1" evidence="6">
    <location>
        <begin position="8"/>
        <end position="396"/>
    </location>
</feature>
<proteinExistence type="predicted"/>
<evidence type="ECO:0000313" key="7">
    <source>
        <dbReference type="EMBL" id="ESP04237.1"/>
    </source>
</evidence>
<dbReference type="Gene3D" id="1.25.40.280">
    <property type="entry name" value="alix/aip1 like domains"/>
    <property type="match status" value="1"/>
</dbReference>
<dbReference type="Gene3D" id="1.20.140.50">
    <property type="entry name" value="alix/aip1 like domains"/>
    <property type="match status" value="1"/>
</dbReference>
<dbReference type="Gene3D" id="1.20.120.560">
    <property type="entry name" value="alix/aip1 in complex with the ypdl late domain"/>
    <property type="match status" value="1"/>
</dbReference>
<evidence type="ECO:0000256" key="5">
    <source>
        <dbReference type="SAM" id="Coils"/>
    </source>
</evidence>
<dbReference type="STRING" id="225164.V4BEL6"/>
<dbReference type="GeneID" id="20233810"/>
<evidence type="ECO:0000313" key="8">
    <source>
        <dbReference type="Proteomes" id="UP000030746"/>
    </source>
</evidence>
<dbReference type="KEGG" id="lgi:LOTGIDRAFT_136485"/>
<protein>
    <recommendedName>
        <fullName evidence="6">BRO1 domain-containing protein</fullName>
    </recommendedName>
</protein>
<keyword evidence="4" id="KW-0967">Endosome</keyword>
<dbReference type="OrthoDB" id="10266451at2759"/>
<dbReference type="GO" id="GO:0045022">
    <property type="term" value="P:early endosome to late endosome transport"/>
    <property type="evidence" value="ECO:0007669"/>
    <property type="project" value="TreeGrafter"/>
</dbReference>
<dbReference type="GO" id="GO:0032456">
    <property type="term" value="P:endocytic recycling"/>
    <property type="evidence" value="ECO:0007669"/>
    <property type="project" value="TreeGrafter"/>
</dbReference>
<dbReference type="PANTHER" id="PTHR23030">
    <property type="entry name" value="PCD6 INTERACTING PROTEIN-RELATED"/>
    <property type="match status" value="1"/>
</dbReference>
<dbReference type="InterPro" id="IPR038499">
    <property type="entry name" value="BRO1_sf"/>
</dbReference>
<evidence type="ECO:0000259" key="6">
    <source>
        <dbReference type="PROSITE" id="PS51180"/>
    </source>
</evidence>
<accession>V4BEL6</accession>
<dbReference type="InterPro" id="IPR025304">
    <property type="entry name" value="ALIX_V_dom"/>
</dbReference>
<name>V4BEL6_LOTGI</name>
<dbReference type="PANTHER" id="PTHR23030:SF30">
    <property type="entry name" value="TYROSINE-PROTEIN PHOSPHATASE NON-RECEPTOR TYPE 23"/>
    <property type="match status" value="1"/>
</dbReference>
<comment type="subcellular location">
    <subcellularLocation>
        <location evidence="2">Cytoplasm</location>
    </subcellularLocation>
    <subcellularLocation>
        <location evidence="1">Endosome</location>
    </subcellularLocation>
</comment>
<evidence type="ECO:0000256" key="2">
    <source>
        <dbReference type="ARBA" id="ARBA00004496"/>
    </source>
</evidence>